<dbReference type="EMBL" id="JAHQIW010001142">
    <property type="protein sequence ID" value="KAJ1351611.1"/>
    <property type="molecule type" value="Genomic_DNA"/>
</dbReference>
<dbReference type="Proteomes" id="UP001196413">
    <property type="component" value="Unassembled WGS sequence"/>
</dbReference>
<accession>A0AAD5QM70</accession>
<organism evidence="1 2">
    <name type="scientific">Parelaphostrongylus tenuis</name>
    <name type="common">Meningeal worm</name>
    <dbReference type="NCBI Taxonomy" id="148309"/>
    <lineage>
        <taxon>Eukaryota</taxon>
        <taxon>Metazoa</taxon>
        <taxon>Ecdysozoa</taxon>
        <taxon>Nematoda</taxon>
        <taxon>Chromadorea</taxon>
        <taxon>Rhabditida</taxon>
        <taxon>Rhabditina</taxon>
        <taxon>Rhabditomorpha</taxon>
        <taxon>Strongyloidea</taxon>
        <taxon>Metastrongylidae</taxon>
        <taxon>Parelaphostrongylus</taxon>
    </lineage>
</organism>
<proteinExistence type="predicted"/>
<evidence type="ECO:0000313" key="1">
    <source>
        <dbReference type="EMBL" id="KAJ1351611.1"/>
    </source>
</evidence>
<sequence>MVWPTVVVDMQFCYGSVDLFRIQIFTKGARQKTYRPSDSKIPSGEFIDLTTNRSEFDHRQGVRSSPIRPSSRNRLISGIIDTVTTTHADYHEKRAEK</sequence>
<name>A0AAD5QM70_PARTN</name>
<evidence type="ECO:0000313" key="2">
    <source>
        <dbReference type="Proteomes" id="UP001196413"/>
    </source>
</evidence>
<reference evidence="1" key="1">
    <citation type="submission" date="2021-06" db="EMBL/GenBank/DDBJ databases">
        <title>Parelaphostrongylus tenuis whole genome reference sequence.</title>
        <authorList>
            <person name="Garwood T.J."/>
            <person name="Larsen P.A."/>
            <person name="Fountain-Jones N.M."/>
            <person name="Garbe J.R."/>
            <person name="Macchietto M.G."/>
            <person name="Kania S.A."/>
            <person name="Gerhold R.W."/>
            <person name="Richards J.E."/>
            <person name="Wolf T.M."/>
        </authorList>
    </citation>
    <scope>NUCLEOTIDE SEQUENCE</scope>
    <source>
        <strain evidence="1">MNPRO001-30</strain>
        <tissue evidence="1">Meninges</tissue>
    </source>
</reference>
<protein>
    <submittedName>
        <fullName evidence="1">Uncharacterized protein</fullName>
    </submittedName>
</protein>
<gene>
    <name evidence="1" type="ORF">KIN20_007696</name>
</gene>
<dbReference type="AlphaFoldDB" id="A0AAD5QM70"/>
<comment type="caution">
    <text evidence="1">The sequence shown here is derived from an EMBL/GenBank/DDBJ whole genome shotgun (WGS) entry which is preliminary data.</text>
</comment>
<keyword evidence="2" id="KW-1185">Reference proteome</keyword>